<dbReference type="InterPro" id="IPR000082">
    <property type="entry name" value="SEA_dom"/>
</dbReference>
<evidence type="ECO:0000313" key="3">
    <source>
        <dbReference type="WBParaSite" id="jg4821"/>
    </source>
</evidence>
<dbReference type="WBParaSite" id="jg4821">
    <property type="protein sequence ID" value="jg4821"/>
    <property type="gene ID" value="jg4821"/>
</dbReference>
<reference evidence="3" key="1">
    <citation type="submission" date="2022-11" db="UniProtKB">
        <authorList>
            <consortium name="WormBaseParasite"/>
        </authorList>
    </citation>
    <scope>IDENTIFICATION</scope>
</reference>
<organism evidence="2 3">
    <name type="scientific">Ditylenchus dipsaci</name>
    <dbReference type="NCBI Taxonomy" id="166011"/>
    <lineage>
        <taxon>Eukaryota</taxon>
        <taxon>Metazoa</taxon>
        <taxon>Ecdysozoa</taxon>
        <taxon>Nematoda</taxon>
        <taxon>Chromadorea</taxon>
        <taxon>Rhabditida</taxon>
        <taxon>Tylenchina</taxon>
        <taxon>Tylenchomorpha</taxon>
        <taxon>Sphaerularioidea</taxon>
        <taxon>Anguinidae</taxon>
        <taxon>Anguininae</taxon>
        <taxon>Ditylenchus</taxon>
    </lineage>
</organism>
<dbReference type="SUPFAM" id="SSF82671">
    <property type="entry name" value="SEA domain"/>
    <property type="match status" value="1"/>
</dbReference>
<dbReference type="AlphaFoldDB" id="A0A915EB91"/>
<name>A0A915EB91_9BILA</name>
<evidence type="ECO:0000259" key="1">
    <source>
        <dbReference type="Pfam" id="PF01390"/>
    </source>
</evidence>
<sequence length="132" mass="15103">MPKKIEIDDKKPKDHNVLFSGESDLQIAPTPSPSNNHIYDVVVRLLNEKWHSDFENNQSQRYSQLSEKLRNILTPLISLKWSTLKDIRIAKFAEGSILALLQMEFDGEGRAPTAEELNEFLKKIAAKVKLET</sequence>
<feature type="domain" description="SEA" evidence="1">
    <location>
        <begin position="38"/>
        <end position="124"/>
    </location>
</feature>
<accession>A0A915EB91</accession>
<dbReference type="InterPro" id="IPR036364">
    <property type="entry name" value="SEA_dom_sf"/>
</dbReference>
<dbReference type="Proteomes" id="UP000887574">
    <property type="component" value="Unplaced"/>
</dbReference>
<evidence type="ECO:0000313" key="2">
    <source>
        <dbReference type="Proteomes" id="UP000887574"/>
    </source>
</evidence>
<keyword evidence="2" id="KW-1185">Reference proteome</keyword>
<proteinExistence type="predicted"/>
<protein>
    <submittedName>
        <fullName evidence="3">SEA domain-containing protein</fullName>
    </submittedName>
</protein>
<dbReference type="Pfam" id="PF01390">
    <property type="entry name" value="SEA"/>
    <property type="match status" value="1"/>
</dbReference>